<dbReference type="Proteomes" id="UP000677244">
    <property type="component" value="Unassembled WGS sequence"/>
</dbReference>
<evidence type="ECO:0000313" key="2">
    <source>
        <dbReference type="Proteomes" id="UP000677244"/>
    </source>
</evidence>
<dbReference type="PROSITE" id="PS51257">
    <property type="entry name" value="PROKAR_LIPOPROTEIN"/>
    <property type="match status" value="1"/>
</dbReference>
<protein>
    <recommendedName>
        <fullName evidence="3">Lipoprotein</fullName>
    </recommendedName>
</protein>
<name>A0ABS3YZL8_9BACT</name>
<dbReference type="EMBL" id="JAGHKO010000006">
    <property type="protein sequence ID" value="MBO9203355.1"/>
    <property type="molecule type" value="Genomic_DNA"/>
</dbReference>
<accession>A0ABS3YZL8</accession>
<proteinExistence type="predicted"/>
<evidence type="ECO:0000313" key="1">
    <source>
        <dbReference type="EMBL" id="MBO9203355.1"/>
    </source>
</evidence>
<organism evidence="1 2">
    <name type="scientific">Niastella soli</name>
    <dbReference type="NCBI Taxonomy" id="2821487"/>
    <lineage>
        <taxon>Bacteria</taxon>
        <taxon>Pseudomonadati</taxon>
        <taxon>Bacteroidota</taxon>
        <taxon>Chitinophagia</taxon>
        <taxon>Chitinophagales</taxon>
        <taxon>Chitinophagaceae</taxon>
        <taxon>Niastella</taxon>
    </lineage>
</organism>
<comment type="caution">
    <text evidence="1">The sequence shown here is derived from an EMBL/GenBank/DDBJ whole genome shotgun (WGS) entry which is preliminary data.</text>
</comment>
<dbReference type="RefSeq" id="WP_209141409.1">
    <property type="nucleotide sequence ID" value="NZ_JAGHKO010000006.1"/>
</dbReference>
<sequence>MRKYLIFYFPAIIIACALCCCRNKKTNETSQTVNDNHGRVLKIFRSTEKVNLYVLTINKDFSYRDSLDRNYSEPWSLIKEYVPVGDSIKVYLKMDNIDTTFIYNIKGVDSILFGRSPGPSFYIINNLYKEAWLFD</sequence>
<reference evidence="1 2" key="1">
    <citation type="submission" date="2021-03" db="EMBL/GenBank/DDBJ databases">
        <title>Assistant Professor.</title>
        <authorList>
            <person name="Huq M.A."/>
        </authorList>
    </citation>
    <scope>NUCLEOTIDE SEQUENCE [LARGE SCALE GENOMIC DNA]</scope>
    <source>
        <strain evidence="1 2">MAH-29</strain>
    </source>
</reference>
<gene>
    <name evidence="1" type="ORF">J7I42_23930</name>
</gene>
<evidence type="ECO:0008006" key="3">
    <source>
        <dbReference type="Google" id="ProtNLM"/>
    </source>
</evidence>
<keyword evidence="2" id="KW-1185">Reference proteome</keyword>